<gene>
    <name evidence="3" type="ORF">J2D77_04120</name>
</gene>
<keyword evidence="3" id="KW-0808">Transferase</keyword>
<dbReference type="InterPro" id="IPR006342">
    <property type="entry name" value="FkbM_mtfrase"/>
</dbReference>
<organism evidence="3 4">
    <name type="scientific">Acetobacter garciniae</name>
    <dbReference type="NCBI Taxonomy" id="2817435"/>
    <lineage>
        <taxon>Bacteria</taxon>
        <taxon>Pseudomonadati</taxon>
        <taxon>Pseudomonadota</taxon>
        <taxon>Alphaproteobacteria</taxon>
        <taxon>Acetobacterales</taxon>
        <taxon>Acetobacteraceae</taxon>
        <taxon>Acetobacter</taxon>
    </lineage>
</organism>
<dbReference type="GO" id="GO:0008168">
    <property type="term" value="F:methyltransferase activity"/>
    <property type="evidence" value="ECO:0007669"/>
    <property type="project" value="UniProtKB-KW"/>
</dbReference>
<dbReference type="NCBIfam" id="TIGR01444">
    <property type="entry name" value="fkbM_fam"/>
    <property type="match status" value="1"/>
</dbReference>
<dbReference type="SUPFAM" id="SSF53335">
    <property type="entry name" value="S-adenosyl-L-methionine-dependent methyltransferases"/>
    <property type="match status" value="1"/>
</dbReference>
<reference evidence="3" key="1">
    <citation type="submission" date="2021-03" db="EMBL/GenBank/DDBJ databases">
        <title>The complete genome sequence of Acetobacter sp. TBRC 12339.</title>
        <authorList>
            <person name="Charoenyingcharoen P."/>
            <person name="Yukphan P."/>
        </authorList>
    </citation>
    <scope>NUCLEOTIDE SEQUENCE</scope>
    <source>
        <strain evidence="3">TBRC 12339</strain>
    </source>
</reference>
<evidence type="ECO:0000313" key="3">
    <source>
        <dbReference type="EMBL" id="MBO1324346.1"/>
    </source>
</evidence>
<evidence type="ECO:0000313" key="4">
    <source>
        <dbReference type="Proteomes" id="UP000664073"/>
    </source>
</evidence>
<dbReference type="PANTHER" id="PTHR34203:SF15">
    <property type="entry name" value="SLL1173 PROTEIN"/>
    <property type="match status" value="1"/>
</dbReference>
<feature type="domain" description="Methyltransferase FkbM" evidence="2">
    <location>
        <begin position="122"/>
        <end position="266"/>
    </location>
</feature>
<protein>
    <submittedName>
        <fullName evidence="3">FkbM family methyltransferase</fullName>
    </submittedName>
</protein>
<feature type="region of interest" description="Disordered" evidence="1">
    <location>
        <begin position="1"/>
        <end position="23"/>
    </location>
</feature>
<dbReference type="PANTHER" id="PTHR34203">
    <property type="entry name" value="METHYLTRANSFERASE, FKBM FAMILY PROTEIN"/>
    <property type="match status" value="1"/>
</dbReference>
<comment type="caution">
    <text evidence="3">The sequence shown here is derived from an EMBL/GenBank/DDBJ whole genome shotgun (WGS) entry which is preliminary data.</text>
</comment>
<dbReference type="InterPro" id="IPR029063">
    <property type="entry name" value="SAM-dependent_MTases_sf"/>
</dbReference>
<dbReference type="Pfam" id="PF05050">
    <property type="entry name" value="Methyltransf_21"/>
    <property type="match status" value="1"/>
</dbReference>
<sequence>MSSTPEHRAGHDMSGPDQAGAASSVVPCADRQPGLSDRFLRAMLKSPLLPYGLRLKLNKMLCSNGPPLAYRTRVGGFLYQGLAHNLIDNHVYYLGMYEPAIAAAMRFCVAVIPGLGQRGFVDIGANTGLFTLVGSGLFASVHAFEPYPPVFARLKEHVRLNGLETVELYPLGLGEHGGELPFMVPESDNYGTGHFLSPQEAAAAPHFPIMRGDEVLKQRAQPTGLIKLDVEGHEPQVLRGLSGLLNVDQPVVIMELNTITKQAFGSMQALMASFPPGYTPLAIGRKKETFSVEPFAWSKKQDNILVVPRHLKAVFNA</sequence>
<feature type="compositionally biased region" description="Basic and acidic residues" evidence="1">
    <location>
        <begin position="1"/>
        <end position="11"/>
    </location>
</feature>
<dbReference type="RefSeq" id="WP_207845058.1">
    <property type="nucleotide sequence ID" value="NZ_JAFVMH010000002.1"/>
</dbReference>
<dbReference type="InterPro" id="IPR052514">
    <property type="entry name" value="SAM-dependent_MTase"/>
</dbReference>
<accession>A0A939HNP2</accession>
<keyword evidence="3" id="KW-0489">Methyltransferase</keyword>
<dbReference type="Gene3D" id="3.40.50.150">
    <property type="entry name" value="Vaccinia Virus protein VP39"/>
    <property type="match status" value="1"/>
</dbReference>
<dbReference type="GO" id="GO:0032259">
    <property type="term" value="P:methylation"/>
    <property type="evidence" value="ECO:0007669"/>
    <property type="project" value="UniProtKB-KW"/>
</dbReference>
<proteinExistence type="predicted"/>
<dbReference type="EMBL" id="JAFVMH010000002">
    <property type="protein sequence ID" value="MBO1324346.1"/>
    <property type="molecule type" value="Genomic_DNA"/>
</dbReference>
<dbReference type="AlphaFoldDB" id="A0A939HNP2"/>
<evidence type="ECO:0000256" key="1">
    <source>
        <dbReference type="SAM" id="MobiDB-lite"/>
    </source>
</evidence>
<evidence type="ECO:0000259" key="2">
    <source>
        <dbReference type="Pfam" id="PF05050"/>
    </source>
</evidence>
<dbReference type="Proteomes" id="UP000664073">
    <property type="component" value="Unassembled WGS sequence"/>
</dbReference>
<keyword evidence="4" id="KW-1185">Reference proteome</keyword>
<name>A0A939HNP2_9PROT</name>